<dbReference type="RefSeq" id="WP_136861496.1">
    <property type="nucleotide sequence ID" value="NZ_SWCJ01000001.1"/>
</dbReference>
<dbReference type="OrthoDB" id="1492993at2"/>
<keyword evidence="1" id="KW-0472">Membrane</keyword>
<comment type="caution">
    <text evidence="2">The sequence shown here is derived from an EMBL/GenBank/DDBJ whole genome shotgun (WGS) entry which is preliminary data.</text>
</comment>
<evidence type="ECO:0000313" key="3">
    <source>
        <dbReference type="Proteomes" id="UP000305675"/>
    </source>
</evidence>
<dbReference type="EMBL" id="SWCJ01000001">
    <property type="protein sequence ID" value="TKB58348.1"/>
    <property type="molecule type" value="Genomic_DNA"/>
</dbReference>
<keyword evidence="3" id="KW-1185">Reference proteome</keyword>
<evidence type="ECO:0000313" key="2">
    <source>
        <dbReference type="EMBL" id="TKB58348.1"/>
    </source>
</evidence>
<keyword evidence="1" id="KW-0812">Transmembrane</keyword>
<reference evidence="2 3" key="1">
    <citation type="submission" date="2019-04" db="EMBL/GenBank/DDBJ databases">
        <authorList>
            <person name="Hwang J.C."/>
        </authorList>
    </citation>
    <scope>NUCLEOTIDE SEQUENCE [LARGE SCALE GENOMIC DNA]</scope>
    <source>
        <strain evidence="2 3">IMCC35002</strain>
    </source>
</reference>
<organism evidence="2 3">
    <name type="scientific">Ferrimonas aestuarii</name>
    <dbReference type="NCBI Taxonomy" id="2569539"/>
    <lineage>
        <taxon>Bacteria</taxon>
        <taxon>Pseudomonadati</taxon>
        <taxon>Pseudomonadota</taxon>
        <taxon>Gammaproteobacteria</taxon>
        <taxon>Alteromonadales</taxon>
        <taxon>Ferrimonadaceae</taxon>
        <taxon>Ferrimonas</taxon>
    </lineage>
</organism>
<dbReference type="Proteomes" id="UP000305675">
    <property type="component" value="Unassembled WGS sequence"/>
</dbReference>
<keyword evidence="1" id="KW-1133">Transmembrane helix</keyword>
<accession>A0A4V5NWI9</accession>
<feature type="transmembrane region" description="Helical" evidence="1">
    <location>
        <begin position="12"/>
        <end position="32"/>
    </location>
</feature>
<gene>
    <name evidence="2" type="ORF">FCL42_00950</name>
</gene>
<proteinExistence type="predicted"/>
<name>A0A4V5NWI9_9GAMM</name>
<evidence type="ECO:0000256" key="1">
    <source>
        <dbReference type="SAM" id="Phobius"/>
    </source>
</evidence>
<protein>
    <submittedName>
        <fullName evidence="2">Uncharacterized protein</fullName>
    </submittedName>
</protein>
<sequence length="203" mass="22583">MSKKPWLTSEKVNFIIALSAIVISIASFYATFLQAQAAEKQVKAMTLPLMTLTHGNYDSSLHKNVISFTVSNSGMGAAVVHWSDLIYQGERHNHHVSFLKACCSKEYQAHIKQVEQMKQSGNAPVEGGTLSSPIRNMVIPPQSSEFVFKMFQAPYNRSLWDKLNSERWQVGFEICYCTLLGDCFISNEKAASKPVVSCAVKPS</sequence>
<dbReference type="AlphaFoldDB" id="A0A4V5NWI9"/>